<reference evidence="1" key="2">
    <citation type="submission" date="2020-09" db="EMBL/GenBank/DDBJ databases">
        <authorList>
            <person name="Sun Q."/>
            <person name="Zhou Y."/>
        </authorList>
    </citation>
    <scope>NUCLEOTIDE SEQUENCE</scope>
    <source>
        <strain evidence="1">CGMCC 1.15178</strain>
    </source>
</reference>
<proteinExistence type="predicted"/>
<reference evidence="1" key="1">
    <citation type="journal article" date="2014" name="Int. J. Syst. Evol. Microbiol.">
        <title>Complete genome sequence of Corynebacterium casei LMG S-19264T (=DSM 44701T), isolated from a smear-ripened cheese.</title>
        <authorList>
            <consortium name="US DOE Joint Genome Institute (JGI-PGF)"/>
            <person name="Walter F."/>
            <person name="Albersmeier A."/>
            <person name="Kalinowski J."/>
            <person name="Ruckert C."/>
        </authorList>
    </citation>
    <scope>NUCLEOTIDE SEQUENCE</scope>
    <source>
        <strain evidence="1">CGMCC 1.15178</strain>
    </source>
</reference>
<keyword evidence="2" id="KW-1185">Reference proteome</keyword>
<dbReference type="Gene3D" id="3.30.470.20">
    <property type="entry name" value="ATP-grasp fold, B domain"/>
    <property type="match status" value="1"/>
</dbReference>
<dbReference type="RefSeq" id="WP_188992316.1">
    <property type="nucleotide sequence ID" value="NZ_BMHP01000002.1"/>
</dbReference>
<evidence type="ECO:0000313" key="1">
    <source>
        <dbReference type="EMBL" id="GGD66418.1"/>
    </source>
</evidence>
<protein>
    <recommendedName>
        <fullName evidence="3">ATP-grasp domain-containing protein</fullName>
    </recommendedName>
</protein>
<name>A0A916YXK9_9BACL</name>
<dbReference type="AlphaFoldDB" id="A0A916YXK9"/>
<evidence type="ECO:0008006" key="3">
    <source>
        <dbReference type="Google" id="ProtNLM"/>
    </source>
</evidence>
<gene>
    <name evidence="1" type="ORF">GCM10010911_25220</name>
</gene>
<dbReference type="Proteomes" id="UP000612456">
    <property type="component" value="Unassembled WGS sequence"/>
</dbReference>
<dbReference type="NCBIfam" id="NF038074">
    <property type="entry name" value="fam_STM4014"/>
    <property type="match status" value="1"/>
</dbReference>
<accession>A0A916YXK9</accession>
<evidence type="ECO:0000313" key="2">
    <source>
        <dbReference type="Proteomes" id="UP000612456"/>
    </source>
</evidence>
<dbReference type="InterPro" id="IPR047778">
    <property type="entry name" value="STM4014-like"/>
</dbReference>
<comment type="caution">
    <text evidence="1">The sequence shown here is derived from an EMBL/GenBank/DDBJ whole genome shotgun (WGS) entry which is preliminary data.</text>
</comment>
<dbReference type="EMBL" id="BMHP01000002">
    <property type="protein sequence ID" value="GGD66418.1"/>
    <property type="molecule type" value="Genomic_DNA"/>
</dbReference>
<sequence length="413" mass="45898">MRSMILIGNPGNRRTASLQEARRRLQLPPAVLVPYLDLIQGTTQLEESFKEVRIDTQAPPLVRIDAPGEDFEVERALIALGAPDVDKARADDRLLPVPGRNDPYPLSEKSALALKEQRGRLYHPAQWFRGFTRLLAKVEQESEQICPDVQWTNAPADIAGMFDKRHTHRVLTAAGVSVPRQLEIPEALPDYWTLHETMCRKRMHRVFVKLAAGSGACGIMAYQINPTTGEELAITTIGVDHFISRPPQFYNALKLRRYTDTPTIRLIVNWLLSHGAHVEQWVAKAAYGDRTFDLRQLVVAGAACHCVGRVSRTPITNLHLRSVRMSPDELGLSATTKEAVRECAESALKAFSRSSIAGVDVVLSSGSMKPYVVDVNPFGDLLYNVLYQGVDPYEWEMGSGTQEAMAVAVGDEF</sequence>
<dbReference type="SUPFAM" id="SSF56059">
    <property type="entry name" value="Glutathione synthetase ATP-binding domain-like"/>
    <property type="match status" value="1"/>
</dbReference>
<organism evidence="1 2">
    <name type="scientific">Paenibacillus nasutitermitis</name>
    <dbReference type="NCBI Taxonomy" id="1652958"/>
    <lineage>
        <taxon>Bacteria</taxon>
        <taxon>Bacillati</taxon>
        <taxon>Bacillota</taxon>
        <taxon>Bacilli</taxon>
        <taxon>Bacillales</taxon>
        <taxon>Paenibacillaceae</taxon>
        <taxon>Paenibacillus</taxon>
    </lineage>
</organism>